<dbReference type="RefSeq" id="WP_091772559.1">
    <property type="nucleotide sequence ID" value="NZ_FOES01000003.1"/>
</dbReference>
<comment type="catalytic activity">
    <reaction evidence="1 5">
        <text>a uridine in RNA = a pseudouridine in RNA</text>
        <dbReference type="Rhea" id="RHEA:48348"/>
        <dbReference type="Rhea" id="RHEA-COMP:12068"/>
        <dbReference type="Rhea" id="RHEA-COMP:12069"/>
        <dbReference type="ChEBI" id="CHEBI:65314"/>
        <dbReference type="ChEBI" id="CHEBI:65315"/>
    </reaction>
</comment>
<dbReference type="GO" id="GO:0009982">
    <property type="term" value="F:pseudouridine synthase activity"/>
    <property type="evidence" value="ECO:0007669"/>
    <property type="project" value="InterPro"/>
</dbReference>
<dbReference type="InterPro" id="IPR006225">
    <property type="entry name" value="PsdUridine_synth_RluC/D"/>
</dbReference>
<feature type="domain" description="Pseudouridine synthase RsuA/RluA-like" evidence="6">
    <location>
        <begin position="88"/>
        <end position="233"/>
    </location>
</feature>
<accession>A0A1H9B7F3</accession>
<dbReference type="Proteomes" id="UP000199427">
    <property type="component" value="Unassembled WGS sequence"/>
</dbReference>
<dbReference type="PROSITE" id="PS01129">
    <property type="entry name" value="PSI_RLU"/>
    <property type="match status" value="1"/>
</dbReference>
<reference evidence="7 8" key="1">
    <citation type="submission" date="2016-10" db="EMBL/GenBank/DDBJ databases">
        <authorList>
            <person name="de Groot N.N."/>
        </authorList>
    </citation>
    <scope>NUCLEOTIDE SEQUENCE [LARGE SCALE GENOMIC DNA]</scope>
    <source>
        <strain evidence="7 8">DSM 21633</strain>
    </source>
</reference>
<evidence type="ECO:0000313" key="7">
    <source>
        <dbReference type="EMBL" id="SEP84779.1"/>
    </source>
</evidence>
<keyword evidence="8" id="KW-1185">Reference proteome</keyword>
<dbReference type="AlphaFoldDB" id="A0A1H9B7F3"/>
<evidence type="ECO:0000256" key="5">
    <source>
        <dbReference type="RuleBase" id="RU362028"/>
    </source>
</evidence>
<keyword evidence="5" id="KW-0413">Isomerase</keyword>
<dbReference type="PANTHER" id="PTHR21600:SF35">
    <property type="entry name" value="PSEUDOURIDINE SYNTHASE"/>
    <property type="match status" value="1"/>
</dbReference>
<evidence type="ECO:0000256" key="3">
    <source>
        <dbReference type="PIRSR" id="PIRSR606225-1"/>
    </source>
</evidence>
<evidence type="ECO:0000259" key="6">
    <source>
        <dbReference type="Pfam" id="PF00849"/>
    </source>
</evidence>
<dbReference type="Pfam" id="PF00849">
    <property type="entry name" value="PseudoU_synth_2"/>
    <property type="match status" value="1"/>
</dbReference>
<name>A0A1H9B7F3_9BACI</name>
<dbReference type="PROSITE" id="PS50889">
    <property type="entry name" value="S4"/>
    <property type="match status" value="1"/>
</dbReference>
<organism evidence="7 8">
    <name type="scientific">Piscibacillus halophilus</name>
    <dbReference type="NCBI Taxonomy" id="571933"/>
    <lineage>
        <taxon>Bacteria</taxon>
        <taxon>Bacillati</taxon>
        <taxon>Bacillota</taxon>
        <taxon>Bacilli</taxon>
        <taxon>Bacillales</taxon>
        <taxon>Bacillaceae</taxon>
        <taxon>Piscibacillus</taxon>
    </lineage>
</organism>
<gene>
    <name evidence="7" type="ORF">SAMN05216362_103152</name>
</gene>
<dbReference type="InterPro" id="IPR050188">
    <property type="entry name" value="RluA_PseudoU_synthase"/>
</dbReference>
<proteinExistence type="inferred from homology"/>
<evidence type="ECO:0000256" key="2">
    <source>
        <dbReference type="ARBA" id="ARBA00010876"/>
    </source>
</evidence>
<dbReference type="NCBIfam" id="TIGR00005">
    <property type="entry name" value="rluA_subfam"/>
    <property type="match status" value="1"/>
</dbReference>
<evidence type="ECO:0000313" key="8">
    <source>
        <dbReference type="Proteomes" id="UP000199427"/>
    </source>
</evidence>
<dbReference type="SUPFAM" id="SSF55120">
    <property type="entry name" value="Pseudouridine synthase"/>
    <property type="match status" value="1"/>
</dbReference>
<protein>
    <recommendedName>
        <fullName evidence="5">Pseudouridine synthase</fullName>
        <ecNumber evidence="5">5.4.99.-</ecNumber>
    </recommendedName>
</protein>
<keyword evidence="4" id="KW-0694">RNA-binding</keyword>
<evidence type="ECO:0000256" key="1">
    <source>
        <dbReference type="ARBA" id="ARBA00000073"/>
    </source>
</evidence>
<dbReference type="PANTHER" id="PTHR21600">
    <property type="entry name" value="MITOCHONDRIAL RNA PSEUDOURIDINE SYNTHASE"/>
    <property type="match status" value="1"/>
</dbReference>
<dbReference type="Gene3D" id="3.30.2350.10">
    <property type="entry name" value="Pseudouridine synthase"/>
    <property type="match status" value="1"/>
</dbReference>
<dbReference type="InterPro" id="IPR006145">
    <property type="entry name" value="PsdUridine_synth_RsuA/RluA"/>
</dbReference>
<feature type="active site" evidence="3">
    <location>
        <position position="133"/>
    </location>
</feature>
<dbReference type="STRING" id="571933.SAMN05216362_103152"/>
<evidence type="ECO:0000256" key="4">
    <source>
        <dbReference type="PROSITE-ProRule" id="PRU00182"/>
    </source>
</evidence>
<dbReference type="InterPro" id="IPR020103">
    <property type="entry name" value="PsdUridine_synth_cat_dom_sf"/>
</dbReference>
<dbReference type="InterPro" id="IPR006224">
    <property type="entry name" value="PsdUridine_synth_RluA-like_CS"/>
</dbReference>
<dbReference type="EMBL" id="FOES01000003">
    <property type="protein sequence ID" value="SEP84779.1"/>
    <property type="molecule type" value="Genomic_DNA"/>
</dbReference>
<dbReference type="CDD" id="cd02869">
    <property type="entry name" value="PseudoU_synth_RluA_like"/>
    <property type="match status" value="1"/>
</dbReference>
<sequence length="287" mass="33404">MRLNWRIKSKDEGKLVREYLLHDRAFSNRLLKDVKMYGHILVDGEAVTVKYPLKKNDRLCVHLPEENNHKKIKPVKMDLNVVYEDDFLLIINKPRGLAVLPNMNDSITLANGLVEYFKKNDIKSSIHIVTRLDKWTSGLVLIAKNRYSHHLLTQQNIHREYRAIVEGHLRQKKGVIDLPIARNLPSIIERKVDQNGKRAITHYQVIKEMDNRSFISVRLETGRTHQIRVHFSHIGHPLVGDDLYCSNQILIEGQALHARSIQLMHPINQTRIHCVASYPEVFIDLVY</sequence>
<dbReference type="EC" id="5.4.99.-" evidence="5"/>
<comment type="function">
    <text evidence="5">Responsible for synthesis of pseudouridine from uracil.</text>
</comment>
<dbReference type="GO" id="GO:0000455">
    <property type="term" value="P:enzyme-directed rRNA pseudouridine synthesis"/>
    <property type="evidence" value="ECO:0007669"/>
    <property type="project" value="TreeGrafter"/>
</dbReference>
<comment type="similarity">
    <text evidence="2 5">Belongs to the pseudouridine synthase RluA family.</text>
</comment>
<dbReference type="GO" id="GO:0140098">
    <property type="term" value="F:catalytic activity, acting on RNA"/>
    <property type="evidence" value="ECO:0007669"/>
    <property type="project" value="UniProtKB-ARBA"/>
</dbReference>
<dbReference type="GO" id="GO:0003723">
    <property type="term" value="F:RNA binding"/>
    <property type="evidence" value="ECO:0007669"/>
    <property type="project" value="UniProtKB-KW"/>
</dbReference>